<dbReference type="AlphaFoldDB" id="A0A1C3NV68"/>
<reference evidence="2" key="1">
    <citation type="submission" date="2016-02" db="EMBL/GenBank/DDBJ databases">
        <authorList>
            <person name="Wibberg D."/>
        </authorList>
    </citation>
    <scope>NUCLEOTIDE SEQUENCE [LARGE SCALE GENOMIC DNA]</scope>
</reference>
<keyword evidence="2" id="KW-1185">Reference proteome</keyword>
<name>A0A1C3NV68_9ACTN</name>
<proteinExistence type="predicted"/>
<protein>
    <submittedName>
        <fullName evidence="1">Putative HTH-type transcriptional regulator</fullName>
    </submittedName>
</protein>
<accession>A0A1C3NV68</accession>
<evidence type="ECO:0000313" key="1">
    <source>
        <dbReference type="EMBL" id="SBW19334.1"/>
    </source>
</evidence>
<gene>
    <name evidence="1" type="ORF">FDG2_1244</name>
</gene>
<evidence type="ECO:0000313" key="2">
    <source>
        <dbReference type="Proteomes" id="UP000199013"/>
    </source>
</evidence>
<dbReference type="EMBL" id="FLUV01000524">
    <property type="protein sequence ID" value="SBW19334.1"/>
    <property type="molecule type" value="Genomic_DNA"/>
</dbReference>
<dbReference type="Proteomes" id="UP000199013">
    <property type="component" value="Unassembled WGS sequence"/>
</dbReference>
<sequence>MGLPSETVIRAIDTAVGAGGELVELRARIHRARLGIPEPREEASSTDRRQMLGAGAFTMLSTLAADTSRKIAHADPDPLTLVDIDDDIDRIAAIYATTPHTVLLPQVERRWVQVDTALKGRSSLAVHHRLSLAAGRLSYFASRLAFNLGDFTTARHLAVLAGQYAEQTQDAVLLASVAGMHSGIAYYRNRYDVAVSVFGEYPPDPPYLQARNAAYRARAHGRLGNAPAARAELALMHRSLIDNPPRPGDLPLGEAAAGMFTASTLASIGEGQEAEPWARRSVAAHEAAGPRANREEWGHALLTLATSLISRQRPEPEEAARIGVQVLDVVDGHPTHTVTQRAGEMLGMLTDHRGLPAVVDFHERLATAPRPALTA</sequence>
<organism evidence="1 2">
    <name type="scientific">Candidatus Protofrankia californiensis</name>
    <dbReference type="NCBI Taxonomy" id="1839754"/>
    <lineage>
        <taxon>Bacteria</taxon>
        <taxon>Bacillati</taxon>
        <taxon>Actinomycetota</taxon>
        <taxon>Actinomycetes</taxon>
        <taxon>Frankiales</taxon>
        <taxon>Frankiaceae</taxon>
        <taxon>Protofrankia</taxon>
    </lineage>
</organism>